<proteinExistence type="predicted"/>
<dbReference type="SUPFAM" id="SSF53756">
    <property type="entry name" value="UDP-Glycosyltransferase/glycogen phosphorylase"/>
    <property type="match status" value="1"/>
</dbReference>
<reference evidence="2" key="1">
    <citation type="submission" date="2020-09" db="EMBL/GenBank/DDBJ databases">
        <title>Draft Genome Sequence of Paenibacillus sp. WST5.</title>
        <authorList>
            <person name="Bao Z."/>
        </authorList>
    </citation>
    <scope>NUCLEOTIDE SEQUENCE</scope>
    <source>
        <strain evidence="2">WST5</strain>
    </source>
</reference>
<evidence type="ECO:0000313" key="3">
    <source>
        <dbReference type="Proteomes" id="UP000650466"/>
    </source>
</evidence>
<evidence type="ECO:0000313" key="2">
    <source>
        <dbReference type="EMBL" id="MBD0381566.1"/>
    </source>
</evidence>
<dbReference type="CDD" id="cd03801">
    <property type="entry name" value="GT4_PimA-like"/>
    <property type="match status" value="1"/>
</dbReference>
<dbReference type="GO" id="GO:0016757">
    <property type="term" value="F:glycosyltransferase activity"/>
    <property type="evidence" value="ECO:0007669"/>
    <property type="project" value="InterPro"/>
</dbReference>
<keyword evidence="3" id="KW-1185">Reference proteome</keyword>
<sequence>MKRSENFEYFIEDDHMKIALVNSDKLPCPPIRSGAVPLLIDQIATYLVRMGYSITVFSIQDPLLSNYEIKCGVEFIRCPQSRYIEEVLFHLENNFFNLIQVYNTPLWILPIKRVTPMSKITLSLHNLKLGHSVGDYESINIIEIVDHIITVSKFVAQDIISHYPASSNKITSLYTGEDPSHYISHFSDRGTGITKKMKGKLGIPLDYNVILFVGRLVSKKGCHHLIEAMRFVIKKNPKTALVIVGSKEIGTSIHTNYIHGLKERAKQISKHIHFTDFLPVNELPDYYTMSDVFVCPSQWQEPLARVHFEAMAAALPVVTTMRGGNPEVVINGKNGYVVEQYDNPKAFAKVICSLLRDESLRCRMGNINRKMIRKKMNFKSYAKNISHLYEKIINSK</sequence>
<dbReference type="Gene3D" id="3.40.50.2000">
    <property type="entry name" value="Glycogen Phosphorylase B"/>
    <property type="match status" value="2"/>
</dbReference>
<dbReference type="Proteomes" id="UP000650466">
    <property type="component" value="Unassembled WGS sequence"/>
</dbReference>
<dbReference type="PANTHER" id="PTHR12526">
    <property type="entry name" value="GLYCOSYLTRANSFERASE"/>
    <property type="match status" value="1"/>
</dbReference>
<gene>
    <name evidence="2" type="ORF">ICC18_15700</name>
</gene>
<dbReference type="InterPro" id="IPR001296">
    <property type="entry name" value="Glyco_trans_1"/>
</dbReference>
<organism evidence="2 3">
    <name type="scientific">Paenibacillus sedimenti</name>
    <dbReference type="NCBI Taxonomy" id="2770274"/>
    <lineage>
        <taxon>Bacteria</taxon>
        <taxon>Bacillati</taxon>
        <taxon>Bacillota</taxon>
        <taxon>Bacilli</taxon>
        <taxon>Bacillales</taxon>
        <taxon>Paenibacillaceae</taxon>
        <taxon>Paenibacillus</taxon>
    </lineage>
</organism>
<dbReference type="EMBL" id="JACVVD010000005">
    <property type="protein sequence ID" value="MBD0381566.1"/>
    <property type="molecule type" value="Genomic_DNA"/>
</dbReference>
<accession>A0A926QJC8</accession>
<protein>
    <submittedName>
        <fullName evidence="2">Glycosyltransferase family 4 protein</fullName>
    </submittedName>
</protein>
<feature type="domain" description="Glycosyl transferase family 1" evidence="1">
    <location>
        <begin position="195"/>
        <end position="371"/>
    </location>
</feature>
<dbReference type="PANTHER" id="PTHR12526:SF638">
    <property type="entry name" value="SPORE COAT PROTEIN SA"/>
    <property type="match status" value="1"/>
</dbReference>
<comment type="caution">
    <text evidence="2">The sequence shown here is derived from an EMBL/GenBank/DDBJ whole genome shotgun (WGS) entry which is preliminary data.</text>
</comment>
<dbReference type="AlphaFoldDB" id="A0A926QJC8"/>
<name>A0A926QJC8_9BACL</name>
<dbReference type="Pfam" id="PF00534">
    <property type="entry name" value="Glycos_transf_1"/>
    <property type="match status" value="1"/>
</dbReference>
<evidence type="ECO:0000259" key="1">
    <source>
        <dbReference type="Pfam" id="PF00534"/>
    </source>
</evidence>